<protein>
    <recommendedName>
        <fullName evidence="3">Copper type II ascorbate-dependent monooxygenase C-terminal domain-containing protein</fullName>
    </recommendedName>
</protein>
<evidence type="ECO:0000313" key="5">
    <source>
        <dbReference type="Proteomes" id="UP001519460"/>
    </source>
</evidence>
<organism evidence="4 5">
    <name type="scientific">Batillaria attramentaria</name>
    <dbReference type="NCBI Taxonomy" id="370345"/>
    <lineage>
        <taxon>Eukaryota</taxon>
        <taxon>Metazoa</taxon>
        <taxon>Spiralia</taxon>
        <taxon>Lophotrochozoa</taxon>
        <taxon>Mollusca</taxon>
        <taxon>Gastropoda</taxon>
        <taxon>Caenogastropoda</taxon>
        <taxon>Sorbeoconcha</taxon>
        <taxon>Cerithioidea</taxon>
        <taxon>Batillariidae</taxon>
        <taxon>Batillaria</taxon>
    </lineage>
</organism>
<evidence type="ECO:0000256" key="1">
    <source>
        <dbReference type="ARBA" id="ARBA00023157"/>
    </source>
</evidence>
<dbReference type="EMBL" id="JACVVK020000412">
    <property type="protein sequence ID" value="KAK7475226.1"/>
    <property type="molecule type" value="Genomic_DNA"/>
</dbReference>
<accession>A0ABD0JJV7</accession>
<dbReference type="InterPro" id="IPR024548">
    <property type="entry name" value="Cu2_monoox_C"/>
</dbReference>
<feature type="compositionally biased region" description="Low complexity" evidence="2">
    <location>
        <begin position="401"/>
        <end position="451"/>
    </location>
</feature>
<feature type="domain" description="Copper type II ascorbate-dependent monooxygenase C-terminal" evidence="3">
    <location>
        <begin position="124"/>
        <end position="202"/>
    </location>
</feature>
<keyword evidence="1" id="KW-1015">Disulfide bond</keyword>
<dbReference type="Gene3D" id="2.60.120.230">
    <property type="match status" value="1"/>
</dbReference>
<dbReference type="Gene3D" id="2.60.120.310">
    <property type="entry name" value="Copper type II, ascorbate-dependent monooxygenase, N-terminal domain"/>
    <property type="match status" value="1"/>
</dbReference>
<dbReference type="InterPro" id="IPR008977">
    <property type="entry name" value="PHM/PNGase_F_dom_sf"/>
</dbReference>
<keyword evidence="5" id="KW-1185">Reference proteome</keyword>
<dbReference type="AlphaFoldDB" id="A0ABD0JJV7"/>
<dbReference type="Proteomes" id="UP001519460">
    <property type="component" value="Unassembled WGS sequence"/>
</dbReference>
<evidence type="ECO:0000256" key="2">
    <source>
        <dbReference type="SAM" id="MobiDB-lite"/>
    </source>
</evidence>
<dbReference type="InterPro" id="IPR014784">
    <property type="entry name" value="Cu2_ascorb_mOase-like_C"/>
</dbReference>
<feature type="domain" description="Copper type II ascorbate-dependent monooxygenase C-terminal" evidence="3">
    <location>
        <begin position="243"/>
        <end position="301"/>
    </location>
</feature>
<proteinExistence type="predicted"/>
<name>A0ABD0JJV7_9CAEN</name>
<dbReference type="InterPro" id="IPR036939">
    <property type="entry name" value="Cu2_ascorb_mOase_N_sf"/>
</dbReference>
<evidence type="ECO:0000313" key="4">
    <source>
        <dbReference type="EMBL" id="KAK7475226.1"/>
    </source>
</evidence>
<feature type="region of interest" description="Disordered" evidence="2">
    <location>
        <begin position="401"/>
        <end position="457"/>
    </location>
</feature>
<sequence length="477" mass="52147">MYRQEIWVIQCTARRSGSYKVPPGDLGHTMYRQEIWVIQEVTGVVVGVPYECGMSAHPNCSTIISGWTLGQNGECIHNNAGVRLGVKGYTKMALQFHWNNPELPSTYQDSSGMALHYTSNLRQYDSGVWMVGNADFDIFPRKSHVTVEAKCRSTCTKTYLKEPVYVTAAVNHMHYLGVSQTIEHYRNGTWLRYITNDVIYSYDSPQTQENFRCCETDVTSDADCQDVVKLTSLVTLLCQYVTPIEVLPGDELKSTCHFNSMTRSKTTTFGDSTQQEMCFGFLTYYPEQALADKSCISFGSLSFCEPNSFKGCDWNRFRAEIGPFWNAVTTNCAYHTCYPECKETILAEQRRNPCLANRDLVSFFKKWTLPRAERGMEFLAKFVSCDVELYGASNVGDSITTGAVPTGSGSTSTGAGSGSTSTGAGSGSSSTGAGSGSSSTGAGSGVTATPAPCRKDTGAGNGLTSSVVLIFLSFMLQ</sequence>
<dbReference type="PANTHER" id="PTHR10157:SF23">
    <property type="entry name" value="MOXD1 HOMOLOG 1"/>
    <property type="match status" value="1"/>
</dbReference>
<dbReference type="PANTHER" id="PTHR10157">
    <property type="entry name" value="DOPAMINE BETA HYDROXYLASE RELATED"/>
    <property type="match status" value="1"/>
</dbReference>
<evidence type="ECO:0000259" key="3">
    <source>
        <dbReference type="Pfam" id="PF03712"/>
    </source>
</evidence>
<reference evidence="4 5" key="1">
    <citation type="journal article" date="2023" name="Sci. Data">
        <title>Genome assembly of the Korean intertidal mud-creeper Batillaria attramentaria.</title>
        <authorList>
            <person name="Patra A.K."/>
            <person name="Ho P.T."/>
            <person name="Jun S."/>
            <person name="Lee S.J."/>
            <person name="Kim Y."/>
            <person name="Won Y.J."/>
        </authorList>
    </citation>
    <scope>NUCLEOTIDE SEQUENCE [LARGE SCALE GENOMIC DNA]</scope>
    <source>
        <strain evidence="4">Wonlab-2016</strain>
    </source>
</reference>
<comment type="caution">
    <text evidence="4">The sequence shown here is derived from an EMBL/GenBank/DDBJ whole genome shotgun (WGS) entry which is preliminary data.</text>
</comment>
<dbReference type="SUPFAM" id="SSF49742">
    <property type="entry name" value="PHM/PNGase F"/>
    <property type="match status" value="2"/>
</dbReference>
<dbReference type="InterPro" id="IPR000945">
    <property type="entry name" value="DBH-like"/>
</dbReference>
<gene>
    <name evidence="4" type="ORF">BaRGS_00033530</name>
</gene>
<dbReference type="Pfam" id="PF03712">
    <property type="entry name" value="Cu2_monoox_C"/>
    <property type="match status" value="2"/>
</dbReference>